<evidence type="ECO:0000256" key="2">
    <source>
        <dbReference type="SAM" id="Phobius"/>
    </source>
</evidence>
<organism evidence="3 4">
    <name type="scientific">Serinibacter arcticus</name>
    <dbReference type="NCBI Taxonomy" id="1655435"/>
    <lineage>
        <taxon>Bacteria</taxon>
        <taxon>Bacillati</taxon>
        <taxon>Actinomycetota</taxon>
        <taxon>Actinomycetes</taxon>
        <taxon>Micrococcales</taxon>
        <taxon>Beutenbergiaceae</taxon>
        <taxon>Serinibacter</taxon>
    </lineage>
</organism>
<evidence type="ECO:0008006" key="5">
    <source>
        <dbReference type="Google" id="ProtNLM"/>
    </source>
</evidence>
<keyword evidence="2" id="KW-0472">Membrane</keyword>
<dbReference type="Pfam" id="PF14155">
    <property type="entry name" value="DUF4307"/>
    <property type="match status" value="1"/>
</dbReference>
<name>A0A4Z1E0J6_9MICO</name>
<gene>
    <name evidence="3" type="ORF">SERN_2753</name>
</gene>
<dbReference type="EMBL" id="RHPJ01000004">
    <property type="protein sequence ID" value="TGO04162.1"/>
    <property type="molecule type" value="Genomic_DNA"/>
</dbReference>
<dbReference type="OrthoDB" id="5149291at2"/>
<evidence type="ECO:0000256" key="1">
    <source>
        <dbReference type="SAM" id="MobiDB-lite"/>
    </source>
</evidence>
<reference evidence="3 4" key="1">
    <citation type="submission" date="2018-11" db="EMBL/GenBank/DDBJ databases">
        <title>Complete genome sequencing of the Actinobacteria Serinibacter sp. K3-2.</title>
        <authorList>
            <person name="Rakitin A.L."/>
            <person name="Beletsky A.V."/>
            <person name="Mardanov A.V."/>
            <person name="Ravin N.V."/>
            <person name="Gromova A.S."/>
            <person name="Filippova S.N."/>
            <person name="Gal'Chenko V.F."/>
        </authorList>
    </citation>
    <scope>NUCLEOTIDE SEQUENCE [LARGE SCALE GENOMIC DNA]</scope>
    <source>
        <strain evidence="3 4">K3-2</strain>
    </source>
</reference>
<dbReference type="Proteomes" id="UP000297318">
    <property type="component" value="Unassembled WGS sequence"/>
</dbReference>
<dbReference type="RefSeq" id="WP_158292671.1">
    <property type="nucleotide sequence ID" value="NZ_RHPJ01000004.1"/>
</dbReference>
<feature type="transmembrane region" description="Helical" evidence="2">
    <location>
        <begin position="30"/>
        <end position="51"/>
    </location>
</feature>
<sequence>MSTTDAEQRARLERRYGARPAAGGRSPGRLAAVAAAVIGVVGTAIVLWLVFGGPGTGASVTGSSYRVVSDSQVTVSFSVLREDPEVPLRCTVQALDVSHAQVGVTLVDVPAGGPRVVPLTVDVTTFARAEQADAVSNGCVAVPE</sequence>
<dbReference type="InterPro" id="IPR025443">
    <property type="entry name" value="DUF4307"/>
</dbReference>
<keyword evidence="2" id="KW-1133">Transmembrane helix</keyword>
<accession>A0A4Z1E0J6</accession>
<feature type="region of interest" description="Disordered" evidence="1">
    <location>
        <begin position="1"/>
        <end position="26"/>
    </location>
</feature>
<keyword evidence="2" id="KW-0812">Transmembrane</keyword>
<protein>
    <recommendedName>
        <fullName evidence="5">DUF4307 domain-containing protein</fullName>
    </recommendedName>
</protein>
<evidence type="ECO:0000313" key="4">
    <source>
        <dbReference type="Proteomes" id="UP000297318"/>
    </source>
</evidence>
<dbReference type="AlphaFoldDB" id="A0A4Z1E0J6"/>
<keyword evidence="4" id="KW-1185">Reference proteome</keyword>
<evidence type="ECO:0000313" key="3">
    <source>
        <dbReference type="EMBL" id="TGO04162.1"/>
    </source>
</evidence>
<comment type="caution">
    <text evidence="3">The sequence shown here is derived from an EMBL/GenBank/DDBJ whole genome shotgun (WGS) entry which is preliminary data.</text>
</comment>
<feature type="compositionally biased region" description="Basic and acidic residues" evidence="1">
    <location>
        <begin position="1"/>
        <end position="16"/>
    </location>
</feature>
<proteinExistence type="predicted"/>